<reference evidence="2 3" key="1">
    <citation type="journal article" date="2014" name="Agronomy (Basel)">
        <title>A Draft Genome Sequence for Ensete ventricosum, the Drought-Tolerant Tree Against Hunger.</title>
        <authorList>
            <person name="Harrison J."/>
            <person name="Moore K.A."/>
            <person name="Paszkiewicz K."/>
            <person name="Jones T."/>
            <person name="Grant M."/>
            <person name="Ambacheew D."/>
            <person name="Muzemil S."/>
            <person name="Studholme D.J."/>
        </authorList>
    </citation>
    <scope>NUCLEOTIDE SEQUENCE [LARGE SCALE GENOMIC DNA]</scope>
</reference>
<comment type="caution">
    <text evidence="2">The sequence shown here is derived from an EMBL/GenBank/DDBJ whole genome shotgun (WGS) entry which is preliminary data.</text>
</comment>
<proteinExistence type="predicted"/>
<protein>
    <submittedName>
        <fullName evidence="2">Uncharacterized protein</fullName>
    </submittedName>
</protein>
<organism evidence="2 3">
    <name type="scientific">Ensete ventricosum</name>
    <name type="common">Abyssinian banana</name>
    <name type="synonym">Musa ensete</name>
    <dbReference type="NCBI Taxonomy" id="4639"/>
    <lineage>
        <taxon>Eukaryota</taxon>
        <taxon>Viridiplantae</taxon>
        <taxon>Streptophyta</taxon>
        <taxon>Embryophyta</taxon>
        <taxon>Tracheophyta</taxon>
        <taxon>Spermatophyta</taxon>
        <taxon>Magnoliopsida</taxon>
        <taxon>Liliopsida</taxon>
        <taxon>Zingiberales</taxon>
        <taxon>Musaceae</taxon>
        <taxon>Ensete</taxon>
    </lineage>
</organism>
<evidence type="ECO:0000256" key="1">
    <source>
        <dbReference type="SAM" id="MobiDB-lite"/>
    </source>
</evidence>
<evidence type="ECO:0000313" key="2">
    <source>
        <dbReference type="EMBL" id="RRT35731.1"/>
    </source>
</evidence>
<accession>A0A426X8D0</accession>
<feature type="region of interest" description="Disordered" evidence="1">
    <location>
        <begin position="75"/>
        <end position="98"/>
    </location>
</feature>
<evidence type="ECO:0000313" key="3">
    <source>
        <dbReference type="Proteomes" id="UP000287651"/>
    </source>
</evidence>
<dbReference type="AlphaFoldDB" id="A0A426X8D0"/>
<dbReference type="EMBL" id="AMZH03024614">
    <property type="protein sequence ID" value="RRT35731.1"/>
    <property type="molecule type" value="Genomic_DNA"/>
</dbReference>
<name>A0A426X8D0_ENSVE</name>
<sequence length="176" mass="19893">MAGRVGLTVTAEDVVALRKKTLVTPKEDVGSRSRCQRQLKKVSCRWRHHRADYRGDNSEGKEWQTLSWERQAIDGGKSHREQTMQQEGRKKRQWSGSQLEATAAAIGERYWEGKERLAGDQIRRQHDRDDCCGSGGRGWIATAEAAARWGESSIIVVVLHGRGGVERPSKEEEEQP</sequence>
<gene>
    <name evidence="2" type="ORF">B296_00054001</name>
</gene>
<dbReference type="Proteomes" id="UP000287651">
    <property type="component" value="Unassembled WGS sequence"/>
</dbReference>